<name>A0ABR9PC17_9ACTN</name>
<dbReference type="NCBIfam" id="TIGR03621">
    <property type="entry name" value="F420_MSMEG_2516"/>
    <property type="match status" value="1"/>
</dbReference>
<reference evidence="6 7" key="1">
    <citation type="submission" date="2020-09" db="EMBL/GenBank/DDBJ databases">
        <title>Diversity and distribution of actinomycetes associated with coral in the coast of Hainan.</title>
        <authorList>
            <person name="Li F."/>
        </authorList>
    </citation>
    <scope>NUCLEOTIDE SEQUENCE [LARGE SCALE GENOMIC DNA]</scope>
    <source>
        <strain evidence="6 7">HNM0947</strain>
    </source>
</reference>
<sequence>MRPFRFGVNAPLDDPATWARTCHTIEEEGFDLLLCPDHLGAPSPFAFLAAAARETTRLRLGTYVLNNEFWNPALLAREAATVDVVSGGRLELGLGAGHMKSEFDDAGIPWRPHAERVARLERSLAELDTRLREGGQEPAPVQRPRPPFLVGGHGPATLDLAARWGDTVAFSGLTQRRDAEPGQFTLAGSAQTLERVERVRAATDGRSPEFSVLLQAVKVTDDVESTAAELVEFFGAEAVPEGEPLWENPYVLLGTPEEMARALRERRERFGFTHVVTHAPFRADLARVIPLLREQG</sequence>
<keyword evidence="1" id="KW-0285">Flavoprotein</keyword>
<proteinExistence type="predicted"/>
<evidence type="ECO:0000259" key="5">
    <source>
        <dbReference type="Pfam" id="PF00296"/>
    </source>
</evidence>
<dbReference type="Gene3D" id="3.20.20.30">
    <property type="entry name" value="Luciferase-like domain"/>
    <property type="match status" value="1"/>
</dbReference>
<gene>
    <name evidence="6" type="ORF">IDM40_22220</name>
</gene>
<keyword evidence="4" id="KW-0503">Monooxygenase</keyword>
<evidence type="ECO:0000313" key="7">
    <source>
        <dbReference type="Proteomes" id="UP000806528"/>
    </source>
</evidence>
<feature type="domain" description="Luciferase-like" evidence="5">
    <location>
        <begin position="15"/>
        <end position="232"/>
    </location>
</feature>
<dbReference type="PANTHER" id="PTHR42847:SF4">
    <property type="entry name" value="ALKANESULFONATE MONOOXYGENASE-RELATED"/>
    <property type="match status" value="1"/>
</dbReference>
<evidence type="ECO:0000256" key="4">
    <source>
        <dbReference type="ARBA" id="ARBA00023033"/>
    </source>
</evidence>
<keyword evidence="7" id="KW-1185">Reference proteome</keyword>
<dbReference type="EMBL" id="JADBGI010000024">
    <property type="protein sequence ID" value="MBE3001384.1"/>
    <property type="molecule type" value="Genomic_DNA"/>
</dbReference>
<evidence type="ECO:0000256" key="2">
    <source>
        <dbReference type="ARBA" id="ARBA00022643"/>
    </source>
</evidence>
<accession>A0ABR9PC17</accession>
<keyword evidence="2" id="KW-0288">FMN</keyword>
<dbReference type="Pfam" id="PF00296">
    <property type="entry name" value="Bac_luciferase"/>
    <property type="match status" value="1"/>
</dbReference>
<evidence type="ECO:0000256" key="1">
    <source>
        <dbReference type="ARBA" id="ARBA00022630"/>
    </source>
</evidence>
<keyword evidence="3" id="KW-0560">Oxidoreductase</keyword>
<organism evidence="6 7">
    <name type="scientific">Nocardiopsis coralli</name>
    <dbReference type="NCBI Taxonomy" id="2772213"/>
    <lineage>
        <taxon>Bacteria</taxon>
        <taxon>Bacillati</taxon>
        <taxon>Actinomycetota</taxon>
        <taxon>Actinomycetes</taxon>
        <taxon>Streptosporangiales</taxon>
        <taxon>Nocardiopsidaceae</taxon>
        <taxon>Nocardiopsis</taxon>
    </lineage>
</organism>
<comment type="caution">
    <text evidence="6">The sequence shown here is derived from an EMBL/GenBank/DDBJ whole genome shotgun (WGS) entry which is preliminary data.</text>
</comment>
<dbReference type="Proteomes" id="UP000806528">
    <property type="component" value="Unassembled WGS sequence"/>
</dbReference>
<evidence type="ECO:0000313" key="6">
    <source>
        <dbReference type="EMBL" id="MBE3001384.1"/>
    </source>
</evidence>
<evidence type="ECO:0000256" key="3">
    <source>
        <dbReference type="ARBA" id="ARBA00023002"/>
    </source>
</evidence>
<dbReference type="InterPro" id="IPR019923">
    <property type="entry name" value="Lucif-like_OxRdtase_MSMEG_2516"/>
</dbReference>
<dbReference type="PANTHER" id="PTHR42847">
    <property type="entry name" value="ALKANESULFONATE MONOOXYGENASE"/>
    <property type="match status" value="1"/>
</dbReference>
<dbReference type="SUPFAM" id="SSF51679">
    <property type="entry name" value="Bacterial luciferase-like"/>
    <property type="match status" value="1"/>
</dbReference>
<dbReference type="InterPro" id="IPR036661">
    <property type="entry name" value="Luciferase-like_sf"/>
</dbReference>
<dbReference type="InterPro" id="IPR011251">
    <property type="entry name" value="Luciferase-like_dom"/>
</dbReference>
<protein>
    <submittedName>
        <fullName evidence="6">TIGR03621 family F420-dependent LLM class oxidoreductase</fullName>
    </submittedName>
</protein>
<dbReference type="RefSeq" id="WP_193123984.1">
    <property type="nucleotide sequence ID" value="NZ_JADBGI010000024.1"/>
</dbReference>
<dbReference type="InterPro" id="IPR050172">
    <property type="entry name" value="SsuD_RutA_monooxygenase"/>
</dbReference>